<protein>
    <submittedName>
        <fullName evidence="1">Uncharacterized protein</fullName>
    </submittedName>
</protein>
<sequence>DDVYQVHSIVCSILTKASVFVRAKREIPSKTPK</sequence>
<evidence type="ECO:0000313" key="1">
    <source>
        <dbReference type="EMBL" id="PON94136.1"/>
    </source>
</evidence>
<proteinExistence type="predicted"/>
<keyword evidence="2" id="KW-1185">Reference proteome</keyword>
<comment type="caution">
    <text evidence="1">The sequence shown here is derived from an EMBL/GenBank/DDBJ whole genome shotgun (WGS) entry which is preliminary data.</text>
</comment>
<evidence type="ECO:0000313" key="2">
    <source>
        <dbReference type="Proteomes" id="UP000237000"/>
    </source>
</evidence>
<dbReference type="AlphaFoldDB" id="A0A2P5F8N9"/>
<accession>A0A2P5F8N9</accession>
<dbReference type="InParanoid" id="A0A2P5F8N9"/>
<dbReference type="Proteomes" id="UP000237000">
    <property type="component" value="Unassembled WGS sequence"/>
</dbReference>
<feature type="non-terminal residue" evidence="1">
    <location>
        <position position="1"/>
    </location>
</feature>
<name>A0A2P5F8N9_TREOI</name>
<reference evidence="2" key="1">
    <citation type="submission" date="2016-06" db="EMBL/GenBank/DDBJ databases">
        <title>Parallel loss of symbiosis genes in relatives of nitrogen-fixing non-legume Parasponia.</title>
        <authorList>
            <person name="Van Velzen R."/>
            <person name="Holmer R."/>
            <person name="Bu F."/>
            <person name="Rutten L."/>
            <person name="Van Zeijl A."/>
            <person name="Liu W."/>
            <person name="Santuari L."/>
            <person name="Cao Q."/>
            <person name="Sharma T."/>
            <person name="Shen D."/>
            <person name="Roswanjaya Y."/>
            <person name="Wardhani T."/>
            <person name="Kalhor M.S."/>
            <person name="Jansen J."/>
            <person name="Van den Hoogen J."/>
            <person name="Gungor B."/>
            <person name="Hartog M."/>
            <person name="Hontelez J."/>
            <person name="Verver J."/>
            <person name="Yang W.-C."/>
            <person name="Schijlen E."/>
            <person name="Repin R."/>
            <person name="Schilthuizen M."/>
            <person name="Schranz E."/>
            <person name="Heidstra R."/>
            <person name="Miyata K."/>
            <person name="Fedorova E."/>
            <person name="Kohlen W."/>
            <person name="Bisseling T."/>
            <person name="Smit S."/>
            <person name="Geurts R."/>
        </authorList>
    </citation>
    <scope>NUCLEOTIDE SEQUENCE [LARGE SCALE GENOMIC DNA]</scope>
    <source>
        <strain evidence="2">cv. RG33-2</strain>
    </source>
</reference>
<organism evidence="1 2">
    <name type="scientific">Trema orientale</name>
    <name type="common">Charcoal tree</name>
    <name type="synonym">Celtis orientalis</name>
    <dbReference type="NCBI Taxonomy" id="63057"/>
    <lineage>
        <taxon>Eukaryota</taxon>
        <taxon>Viridiplantae</taxon>
        <taxon>Streptophyta</taxon>
        <taxon>Embryophyta</taxon>
        <taxon>Tracheophyta</taxon>
        <taxon>Spermatophyta</taxon>
        <taxon>Magnoliopsida</taxon>
        <taxon>eudicotyledons</taxon>
        <taxon>Gunneridae</taxon>
        <taxon>Pentapetalae</taxon>
        <taxon>rosids</taxon>
        <taxon>fabids</taxon>
        <taxon>Rosales</taxon>
        <taxon>Cannabaceae</taxon>
        <taxon>Trema</taxon>
    </lineage>
</organism>
<gene>
    <name evidence="1" type="ORF">TorRG33x02_101750</name>
</gene>
<dbReference type="EMBL" id="JXTC01000054">
    <property type="protein sequence ID" value="PON94136.1"/>
    <property type="molecule type" value="Genomic_DNA"/>
</dbReference>